<comment type="subcellular location">
    <subcellularLocation>
        <location evidence="5">Cytoplasm</location>
    </subcellularLocation>
</comment>
<keyword evidence="3 5" id="KW-0540">Nuclease</keyword>
<dbReference type="AlphaFoldDB" id="A0A975FIJ6"/>
<gene>
    <name evidence="7" type="primary">ruvX</name>
    <name evidence="7" type="ORF">LFWB_0960</name>
</gene>
<dbReference type="GO" id="GO:0004518">
    <property type="term" value="F:nuclease activity"/>
    <property type="evidence" value="ECO:0007669"/>
    <property type="project" value="UniProtKB-KW"/>
</dbReference>
<protein>
    <recommendedName>
        <fullName evidence="5">Putative pre-16S rRNA nuclease</fullName>
        <ecNumber evidence="5">3.1.-.-</ecNumber>
    </recommendedName>
</protein>
<dbReference type="Proteomes" id="UP000672038">
    <property type="component" value="Chromosome"/>
</dbReference>
<proteinExistence type="inferred from homology"/>
<evidence type="ECO:0000256" key="2">
    <source>
        <dbReference type="ARBA" id="ARBA00022517"/>
    </source>
</evidence>
<evidence type="ECO:0000256" key="5">
    <source>
        <dbReference type="HAMAP-Rule" id="MF_00651"/>
    </source>
</evidence>
<dbReference type="InterPro" id="IPR012337">
    <property type="entry name" value="RNaseH-like_sf"/>
</dbReference>
<dbReference type="NCBIfam" id="TIGR00250">
    <property type="entry name" value="RNAse_H_YqgF"/>
    <property type="match status" value="1"/>
</dbReference>
<evidence type="ECO:0000256" key="4">
    <source>
        <dbReference type="ARBA" id="ARBA00022801"/>
    </source>
</evidence>
<evidence type="ECO:0000259" key="6">
    <source>
        <dbReference type="SMART" id="SM00732"/>
    </source>
</evidence>
<name>A0A975FIJ6_LOWBP</name>
<dbReference type="KEGG" id="pluf:LFWB_0960"/>
<dbReference type="InterPro" id="IPR005227">
    <property type="entry name" value="YqgF"/>
</dbReference>
<organism evidence="7 8">
    <name type="scientific">Loofah witches'-broom phytoplasma</name>
    <dbReference type="NCBI Taxonomy" id="35773"/>
    <lineage>
        <taxon>Bacteria</taxon>
        <taxon>Bacillati</taxon>
        <taxon>Mycoplasmatota</taxon>
        <taxon>Mollicutes</taxon>
        <taxon>Acholeplasmatales</taxon>
        <taxon>Acholeplasmataceae</taxon>
        <taxon>Candidatus Phytoplasma</taxon>
        <taxon>16SrVIII (Loofah witches'-broom group)</taxon>
    </lineage>
</organism>
<dbReference type="CDD" id="cd16964">
    <property type="entry name" value="YqgF"/>
    <property type="match status" value="1"/>
</dbReference>
<dbReference type="HAMAP" id="MF_00651">
    <property type="entry name" value="Nuclease_YqgF"/>
    <property type="match status" value="1"/>
</dbReference>
<evidence type="ECO:0000313" key="7">
    <source>
        <dbReference type="EMBL" id="QTX02666.1"/>
    </source>
</evidence>
<dbReference type="PANTHER" id="PTHR33317:SF4">
    <property type="entry name" value="POLYNUCLEOTIDYL TRANSFERASE, RIBONUCLEASE H-LIKE SUPERFAMILY PROTEIN"/>
    <property type="match status" value="1"/>
</dbReference>
<evidence type="ECO:0000313" key="8">
    <source>
        <dbReference type="Proteomes" id="UP000672038"/>
    </source>
</evidence>
<reference evidence="7" key="1">
    <citation type="submission" date="2020-06" db="EMBL/GenBank/DDBJ databases">
        <title>Complete genome sequence of Candidatus Phytoplasma luffae NCHU2019.</title>
        <authorList>
            <person name="Cho S.-T."/>
            <person name="Tan C.-M."/>
            <person name="Li J.-R."/>
            <person name="Chien Y.-Y."/>
            <person name="Chiu Y.-C."/>
            <person name="Yang J.-Y."/>
            <person name="Kuo C.-H."/>
        </authorList>
    </citation>
    <scope>NUCLEOTIDE SEQUENCE</scope>
    <source>
        <strain evidence="7">NCHU2019</strain>
    </source>
</reference>
<dbReference type="Gene3D" id="3.30.420.140">
    <property type="entry name" value="YqgF/RNase H-like domain"/>
    <property type="match status" value="1"/>
</dbReference>
<sequence length="154" mass="17781">MIKKNVFLGLDLGEKTLGIAISESGIIVNNLKTLFFNVAQYKELIKPLTEIINEFHVTKIILGYPKHMNNDIGIKAQISIDFLNILKSNFNFIEVILWDERLSTKQAYQFLREGNCKKNKIKNIKDQIAASIILQNYLNYYNNLDIDSTNKLKQ</sequence>
<keyword evidence="8" id="KW-1185">Reference proteome</keyword>
<dbReference type="SMART" id="SM00732">
    <property type="entry name" value="YqgFc"/>
    <property type="match status" value="1"/>
</dbReference>
<dbReference type="GO" id="GO:0005829">
    <property type="term" value="C:cytosol"/>
    <property type="evidence" value="ECO:0007669"/>
    <property type="project" value="TreeGrafter"/>
</dbReference>
<dbReference type="EMBL" id="CP054393">
    <property type="protein sequence ID" value="QTX02666.1"/>
    <property type="molecule type" value="Genomic_DNA"/>
</dbReference>
<keyword evidence="2 5" id="KW-0690">Ribosome biogenesis</keyword>
<comment type="function">
    <text evidence="5">Could be a nuclease involved in processing of the 5'-end of pre-16S rRNA.</text>
</comment>
<feature type="domain" description="YqgF/RNase H-like" evidence="6">
    <location>
        <begin position="5"/>
        <end position="107"/>
    </location>
</feature>
<accession>A0A975FIJ6</accession>
<dbReference type="PANTHER" id="PTHR33317">
    <property type="entry name" value="POLYNUCLEOTIDYL TRANSFERASE, RIBONUCLEASE H-LIKE SUPERFAMILY PROTEIN"/>
    <property type="match status" value="1"/>
</dbReference>
<dbReference type="EC" id="3.1.-.-" evidence="5"/>
<dbReference type="SUPFAM" id="SSF53098">
    <property type="entry name" value="Ribonuclease H-like"/>
    <property type="match status" value="1"/>
</dbReference>
<dbReference type="GO" id="GO:0000967">
    <property type="term" value="P:rRNA 5'-end processing"/>
    <property type="evidence" value="ECO:0007669"/>
    <property type="project" value="UniProtKB-UniRule"/>
</dbReference>
<evidence type="ECO:0000256" key="1">
    <source>
        <dbReference type="ARBA" id="ARBA00022490"/>
    </source>
</evidence>
<dbReference type="GO" id="GO:0016788">
    <property type="term" value="F:hydrolase activity, acting on ester bonds"/>
    <property type="evidence" value="ECO:0007669"/>
    <property type="project" value="UniProtKB-UniRule"/>
</dbReference>
<evidence type="ECO:0000256" key="3">
    <source>
        <dbReference type="ARBA" id="ARBA00022722"/>
    </source>
</evidence>
<dbReference type="InterPro" id="IPR006641">
    <property type="entry name" value="YqgF/RNaseH-like_dom"/>
</dbReference>
<comment type="similarity">
    <text evidence="5">Belongs to the YqgF HJR family.</text>
</comment>
<keyword evidence="4 5" id="KW-0378">Hydrolase</keyword>
<dbReference type="Pfam" id="PF03652">
    <property type="entry name" value="RuvX"/>
    <property type="match status" value="1"/>
</dbReference>
<keyword evidence="1 5" id="KW-0963">Cytoplasm</keyword>
<dbReference type="InterPro" id="IPR037027">
    <property type="entry name" value="YqgF/RNaseH-like_dom_sf"/>
</dbReference>